<evidence type="ECO:0000313" key="9">
    <source>
        <dbReference type="EMBL" id="CAF2912418.1"/>
    </source>
</evidence>
<keyword evidence="7" id="KW-0966">Cell projection</keyword>
<keyword evidence="5" id="KW-0969">Cilium</keyword>
<protein>
    <recommendedName>
        <fullName evidence="3">Intraflagellar transport protein 46 homolog</fullName>
    </recommendedName>
</protein>
<evidence type="ECO:0000256" key="3">
    <source>
        <dbReference type="ARBA" id="ARBA00017206"/>
    </source>
</evidence>
<feature type="compositionally biased region" description="Acidic residues" evidence="8">
    <location>
        <begin position="78"/>
        <end position="111"/>
    </location>
</feature>
<feature type="region of interest" description="Disordered" evidence="8">
    <location>
        <begin position="1"/>
        <end position="124"/>
    </location>
</feature>
<evidence type="ECO:0000256" key="2">
    <source>
        <dbReference type="ARBA" id="ARBA00007700"/>
    </source>
</evidence>
<comment type="similarity">
    <text evidence="2">Belongs to the IFT46 family.</text>
</comment>
<evidence type="ECO:0000256" key="4">
    <source>
        <dbReference type="ARBA" id="ARBA00022490"/>
    </source>
</evidence>
<reference evidence="9" key="1">
    <citation type="submission" date="2021-02" db="EMBL/GenBank/DDBJ databases">
        <authorList>
            <person name="Bekaert M."/>
        </authorList>
    </citation>
    <scope>NUCLEOTIDE SEQUENCE</scope>
    <source>
        <strain evidence="9">IoA-00</strain>
    </source>
</reference>
<evidence type="ECO:0000256" key="1">
    <source>
        <dbReference type="ARBA" id="ARBA00004120"/>
    </source>
</evidence>
<comment type="subcellular location">
    <subcellularLocation>
        <location evidence="1">Cytoplasm</location>
        <location evidence="1">Cytoskeleton</location>
        <location evidence="1">Cilium basal body</location>
    </subcellularLocation>
</comment>
<keyword evidence="10" id="KW-1185">Reference proteome</keyword>
<sequence length="342" mass="39166">MSEEVEESSPSKKKWFSRPNFLKKKDEDQAINKPNEEEIEEALKVLSNEDETIQISSDDKIEDIIQYESPLKLPDFDKSEEEEELGEEDDEEDEEEDEEEEEEEEDEEGDDVNNPPVEGMYDPSEYEDLNVDSEVKELFNYILRYTPQTIELETKFKPFIPEYIPAVGDIDAFIKVSRPDEVKESLGLTVLDEPAAKQSDPSVLDLQLRAISKQTSAKAATVKKVPGDSGKNSKHIDKWIKDISDLHRSKPPPTVHYSKTMPEIDSLMQEWPSEVETLLRKGEVDLPNAELDSDLETYVDIACSLLDIPIYKSRIQSLHVLASLYIAFKNSQHFATFSEKNE</sequence>
<keyword evidence="6" id="KW-0206">Cytoskeleton</keyword>
<accession>A0A7R8CS83</accession>
<dbReference type="GO" id="GO:0042073">
    <property type="term" value="P:intraciliary transport"/>
    <property type="evidence" value="ECO:0007669"/>
    <property type="project" value="InterPro"/>
</dbReference>
<dbReference type="GO" id="GO:0060271">
    <property type="term" value="P:cilium assembly"/>
    <property type="evidence" value="ECO:0007669"/>
    <property type="project" value="TreeGrafter"/>
</dbReference>
<keyword evidence="4" id="KW-0963">Cytoplasm</keyword>
<evidence type="ECO:0000256" key="5">
    <source>
        <dbReference type="ARBA" id="ARBA00023069"/>
    </source>
</evidence>
<dbReference type="Pfam" id="PF12317">
    <property type="entry name" value="IFT46_B_C"/>
    <property type="match status" value="1"/>
</dbReference>
<dbReference type="OrthoDB" id="2119217at2759"/>
<dbReference type="Proteomes" id="UP000675881">
    <property type="component" value="Chromosome 4"/>
</dbReference>
<name>A0A7R8CS83_LEPSM</name>
<evidence type="ECO:0000313" key="10">
    <source>
        <dbReference type="Proteomes" id="UP000675881"/>
    </source>
</evidence>
<dbReference type="InterPro" id="IPR022088">
    <property type="entry name" value="Intraflagellar_transp_cmplxB"/>
</dbReference>
<evidence type="ECO:0000256" key="7">
    <source>
        <dbReference type="ARBA" id="ARBA00023273"/>
    </source>
</evidence>
<dbReference type="PANTHER" id="PTHR13376:SF0">
    <property type="entry name" value="INTRAFLAGELLAR TRANSPORT PROTEIN 46 HOMOLOG"/>
    <property type="match status" value="1"/>
</dbReference>
<dbReference type="GO" id="GO:0005815">
    <property type="term" value="C:microtubule organizing center"/>
    <property type="evidence" value="ECO:0007669"/>
    <property type="project" value="TreeGrafter"/>
</dbReference>
<organism evidence="9 10">
    <name type="scientific">Lepeophtheirus salmonis</name>
    <name type="common">Salmon louse</name>
    <name type="synonym">Caligus salmonis</name>
    <dbReference type="NCBI Taxonomy" id="72036"/>
    <lineage>
        <taxon>Eukaryota</taxon>
        <taxon>Metazoa</taxon>
        <taxon>Ecdysozoa</taxon>
        <taxon>Arthropoda</taxon>
        <taxon>Crustacea</taxon>
        <taxon>Multicrustacea</taxon>
        <taxon>Hexanauplia</taxon>
        <taxon>Copepoda</taxon>
        <taxon>Siphonostomatoida</taxon>
        <taxon>Caligidae</taxon>
        <taxon>Lepeophtheirus</taxon>
    </lineage>
</organism>
<gene>
    <name evidence="9" type="ORF">LSAA_8384</name>
</gene>
<dbReference type="GO" id="GO:0030992">
    <property type="term" value="C:intraciliary transport particle B"/>
    <property type="evidence" value="ECO:0007669"/>
    <property type="project" value="TreeGrafter"/>
</dbReference>
<proteinExistence type="inferred from homology"/>
<dbReference type="AlphaFoldDB" id="A0A7R8CS83"/>
<dbReference type="PANTHER" id="PTHR13376">
    <property type="entry name" value="INTRAFLAGELLAR TRANSPORT PROTEIN 46 HOMOLOG"/>
    <property type="match status" value="1"/>
</dbReference>
<evidence type="ECO:0000256" key="8">
    <source>
        <dbReference type="SAM" id="MobiDB-lite"/>
    </source>
</evidence>
<evidence type="ECO:0000256" key="6">
    <source>
        <dbReference type="ARBA" id="ARBA00023212"/>
    </source>
</evidence>
<feature type="compositionally biased region" description="Basic and acidic residues" evidence="8">
    <location>
        <begin position="23"/>
        <end position="36"/>
    </location>
</feature>
<dbReference type="EMBL" id="HG994583">
    <property type="protein sequence ID" value="CAF2912418.1"/>
    <property type="molecule type" value="Genomic_DNA"/>
</dbReference>
<dbReference type="GO" id="GO:0031514">
    <property type="term" value="C:motile cilium"/>
    <property type="evidence" value="ECO:0007669"/>
    <property type="project" value="TreeGrafter"/>
</dbReference>